<dbReference type="InterPro" id="IPR036148">
    <property type="entry name" value="MmgE/PrpD_sf"/>
</dbReference>
<dbReference type="PANTHER" id="PTHR16943">
    <property type="entry name" value="2-METHYLCITRATE DEHYDRATASE-RELATED"/>
    <property type="match status" value="1"/>
</dbReference>
<dbReference type="InterPro" id="IPR045337">
    <property type="entry name" value="MmgE_PrpD_C"/>
</dbReference>
<evidence type="ECO:0000256" key="1">
    <source>
        <dbReference type="ARBA" id="ARBA00006174"/>
    </source>
</evidence>
<evidence type="ECO:0000256" key="2">
    <source>
        <dbReference type="SAM" id="MobiDB-lite"/>
    </source>
</evidence>
<dbReference type="InterPro" id="IPR042183">
    <property type="entry name" value="MmgE/PrpD_sf_1"/>
</dbReference>
<dbReference type="EMBL" id="JAXOVC010000004">
    <property type="protein sequence ID" value="KAK4502113.1"/>
    <property type="molecule type" value="Genomic_DNA"/>
</dbReference>
<keyword evidence="6" id="KW-1185">Reference proteome</keyword>
<feature type="region of interest" description="Disordered" evidence="2">
    <location>
        <begin position="51"/>
        <end position="71"/>
    </location>
</feature>
<dbReference type="PANTHER" id="PTHR16943:SF8">
    <property type="entry name" value="2-METHYLCITRATE DEHYDRATASE"/>
    <property type="match status" value="1"/>
</dbReference>
<dbReference type="Gene3D" id="1.10.4100.10">
    <property type="entry name" value="2-methylcitrate dehydratase PrpD"/>
    <property type="match status" value="1"/>
</dbReference>
<comment type="similarity">
    <text evidence="1">Belongs to the PrpD family.</text>
</comment>
<name>A0ABR0ELM7_ZASCE</name>
<evidence type="ECO:0000313" key="6">
    <source>
        <dbReference type="Proteomes" id="UP001305779"/>
    </source>
</evidence>
<dbReference type="InterPro" id="IPR045336">
    <property type="entry name" value="MmgE_PrpD_N"/>
</dbReference>
<sequence length="501" mass="54774">MAGDIALESIADFVIRTQKEGAPQDAIEASTNVVLDSLACIYAGMDSPGARAAATVPESPRSPRDEGTVVGSTQPATLENAAFWNSCMIRYADCNDSMTAGHPSDMLGPLIAVAGARELLGRTLLTGLAVAYEVFHPLMLRHRTYHKHKGTLVDNLSVDQGFFVATGVAAALSNMLGYDHQQTKTAVSLAACHGLPLRVQRAGNCLNTKVWLLQSVHVLLSPPVTWRRVASRLHRIHSNDEDRHGYVEIMEGKAGPMNLEPFGTWAVKGTILKFCPSTASTQIGIRCAKSLREKIDVANIKDVLLHASRFSWHESGSEPAKWSPTTYETADHSLPYTFTMGLLDGNVSLDTYSDATLANHRWRSLISKVRAQADDNIESEWPDIFSIRALATMNDGTTHEVYARDPKGHPNNPMSREDIRAKFHNFAGPTLGSETDSIRESALYRQPFESNRTKDPGRTNGSIFPLAALTLQSELNCCPIFDLGGRNLVPEAVYQAKGFTM</sequence>
<dbReference type="Pfam" id="PF19305">
    <property type="entry name" value="MmgE_PrpD_C"/>
    <property type="match status" value="1"/>
</dbReference>
<dbReference type="InterPro" id="IPR005656">
    <property type="entry name" value="MmgE_PrpD"/>
</dbReference>
<gene>
    <name evidence="5" type="ORF">PRZ48_005536</name>
</gene>
<dbReference type="Proteomes" id="UP001305779">
    <property type="component" value="Unassembled WGS sequence"/>
</dbReference>
<protein>
    <recommendedName>
        <fullName evidence="7">MmgE/PrpD family protein</fullName>
    </recommendedName>
</protein>
<evidence type="ECO:0000313" key="5">
    <source>
        <dbReference type="EMBL" id="KAK4502113.1"/>
    </source>
</evidence>
<dbReference type="Pfam" id="PF03972">
    <property type="entry name" value="MmgE_PrpD_N"/>
    <property type="match status" value="1"/>
</dbReference>
<evidence type="ECO:0000259" key="3">
    <source>
        <dbReference type="Pfam" id="PF03972"/>
    </source>
</evidence>
<comment type="caution">
    <text evidence="5">The sequence shown here is derived from an EMBL/GenBank/DDBJ whole genome shotgun (WGS) entry which is preliminary data.</text>
</comment>
<reference evidence="5 6" key="1">
    <citation type="journal article" date="2023" name="G3 (Bethesda)">
        <title>A chromosome-level genome assembly of Zasmidium syzygii isolated from banana leaves.</title>
        <authorList>
            <person name="van Westerhoven A.C."/>
            <person name="Mehrabi R."/>
            <person name="Talebi R."/>
            <person name="Steentjes M.B.F."/>
            <person name="Corcolon B."/>
            <person name="Chong P.A."/>
            <person name="Kema G.H.J."/>
            <person name="Seidl M.F."/>
        </authorList>
    </citation>
    <scope>NUCLEOTIDE SEQUENCE [LARGE SCALE GENOMIC DNA]</scope>
    <source>
        <strain evidence="5 6">P124</strain>
    </source>
</reference>
<feature type="domain" description="MmgE/PrpD N-terminal" evidence="3">
    <location>
        <begin position="8"/>
        <end position="211"/>
    </location>
</feature>
<dbReference type="SUPFAM" id="SSF103378">
    <property type="entry name" value="2-methylcitrate dehydratase PrpD"/>
    <property type="match status" value="1"/>
</dbReference>
<evidence type="ECO:0000259" key="4">
    <source>
        <dbReference type="Pfam" id="PF19305"/>
    </source>
</evidence>
<organism evidence="5 6">
    <name type="scientific">Zasmidium cellare</name>
    <name type="common">Wine cellar mold</name>
    <name type="synonym">Racodium cellare</name>
    <dbReference type="NCBI Taxonomy" id="395010"/>
    <lineage>
        <taxon>Eukaryota</taxon>
        <taxon>Fungi</taxon>
        <taxon>Dikarya</taxon>
        <taxon>Ascomycota</taxon>
        <taxon>Pezizomycotina</taxon>
        <taxon>Dothideomycetes</taxon>
        <taxon>Dothideomycetidae</taxon>
        <taxon>Mycosphaerellales</taxon>
        <taxon>Mycosphaerellaceae</taxon>
        <taxon>Zasmidium</taxon>
    </lineage>
</organism>
<dbReference type="Gene3D" id="3.30.1330.120">
    <property type="entry name" value="2-methylcitrate dehydratase PrpD"/>
    <property type="match status" value="1"/>
</dbReference>
<evidence type="ECO:0008006" key="7">
    <source>
        <dbReference type="Google" id="ProtNLM"/>
    </source>
</evidence>
<dbReference type="InterPro" id="IPR042188">
    <property type="entry name" value="MmgE/PrpD_sf_2"/>
</dbReference>
<feature type="domain" description="MmgE/PrpD C-terminal" evidence="4">
    <location>
        <begin position="276"/>
        <end position="436"/>
    </location>
</feature>
<proteinExistence type="inferred from homology"/>
<accession>A0ABR0ELM7</accession>